<dbReference type="PANTHER" id="PTHR36302">
    <property type="entry name" value="BLR7088 PROTEIN"/>
    <property type="match status" value="1"/>
</dbReference>
<dbReference type="Proteomes" id="UP000027466">
    <property type="component" value="Unassembled WGS sequence"/>
</dbReference>
<comment type="caution">
    <text evidence="2">The sequence shown here is derived from an EMBL/GenBank/DDBJ whole genome shotgun (WGS) entry which is preliminary data.</text>
</comment>
<dbReference type="Gene3D" id="2.60.40.1890">
    <property type="entry name" value="PCu(A)C copper chaperone"/>
    <property type="match status" value="1"/>
</dbReference>
<dbReference type="PANTHER" id="PTHR36302:SF1">
    <property type="entry name" value="COPPER CHAPERONE PCU(A)C"/>
    <property type="match status" value="1"/>
</dbReference>
<dbReference type="AlphaFoldDB" id="A0A069PMA6"/>
<evidence type="ECO:0008006" key="4">
    <source>
        <dbReference type="Google" id="ProtNLM"/>
    </source>
</evidence>
<dbReference type="STRING" id="60547.GCA_000751215_03268"/>
<keyword evidence="3" id="KW-1185">Reference proteome</keyword>
<feature type="chain" id="PRO_5007372212" description="Copper transporter" evidence="1">
    <location>
        <begin position="23"/>
        <end position="149"/>
    </location>
</feature>
<sequence length="149" mass="15251">MKKPAFLAGALLCAFTAQAAHAAPPAALAVSDCWIRAMPPNLPSSGYFVVTNSGDKPASLTGAETPAFGMAMLHKSESNGSTATMSHVDAAEVPAHGTLRFAPKGYHLMLETPGKPLKIGSTIPLSLTFADQSTITTNCAVKPASALGN</sequence>
<reference evidence="2 3" key="1">
    <citation type="submission" date="2014-03" db="EMBL/GenBank/DDBJ databases">
        <title>Draft Genome Sequences of Four Burkholderia Strains.</title>
        <authorList>
            <person name="Liu X.Y."/>
            <person name="Li C.X."/>
            <person name="Xu J.H."/>
        </authorList>
    </citation>
    <scope>NUCLEOTIDE SEQUENCE [LARGE SCALE GENOMIC DNA]</scope>
    <source>
        <strain evidence="2 3">DSM 50014</strain>
    </source>
</reference>
<organism evidence="2 3">
    <name type="scientific">Caballeronia glathei</name>
    <dbReference type="NCBI Taxonomy" id="60547"/>
    <lineage>
        <taxon>Bacteria</taxon>
        <taxon>Pseudomonadati</taxon>
        <taxon>Pseudomonadota</taxon>
        <taxon>Betaproteobacteria</taxon>
        <taxon>Burkholderiales</taxon>
        <taxon>Burkholderiaceae</taxon>
        <taxon>Caballeronia</taxon>
    </lineage>
</organism>
<dbReference type="InterPro" id="IPR036182">
    <property type="entry name" value="PCuAC_sf"/>
</dbReference>
<dbReference type="RefSeq" id="WP_035933177.1">
    <property type="nucleotide sequence ID" value="NZ_CADFFX010000011.1"/>
</dbReference>
<gene>
    <name evidence="2" type="ORF">BG61_15125</name>
</gene>
<dbReference type="InterPro" id="IPR007410">
    <property type="entry name" value="LpqE-like"/>
</dbReference>
<evidence type="ECO:0000256" key="1">
    <source>
        <dbReference type="SAM" id="SignalP"/>
    </source>
</evidence>
<evidence type="ECO:0000313" key="3">
    <source>
        <dbReference type="Proteomes" id="UP000027466"/>
    </source>
</evidence>
<dbReference type="InterPro" id="IPR058248">
    <property type="entry name" value="Lxx211020-like"/>
</dbReference>
<evidence type="ECO:0000313" key="2">
    <source>
        <dbReference type="EMBL" id="KDR41823.1"/>
    </source>
</evidence>
<proteinExistence type="predicted"/>
<name>A0A069PMA6_9BURK</name>
<dbReference type="EMBL" id="JFHC01000023">
    <property type="protein sequence ID" value="KDR41823.1"/>
    <property type="molecule type" value="Genomic_DNA"/>
</dbReference>
<dbReference type="Pfam" id="PF04314">
    <property type="entry name" value="PCuAC"/>
    <property type="match status" value="1"/>
</dbReference>
<keyword evidence="1" id="KW-0732">Signal</keyword>
<feature type="signal peptide" evidence="1">
    <location>
        <begin position="1"/>
        <end position="22"/>
    </location>
</feature>
<dbReference type="SUPFAM" id="SSF110087">
    <property type="entry name" value="DR1885-like metal-binding protein"/>
    <property type="match status" value="1"/>
</dbReference>
<protein>
    <recommendedName>
        <fullName evidence="4">Copper transporter</fullName>
    </recommendedName>
</protein>
<accession>A0A069PMA6</accession>